<dbReference type="InterPro" id="IPR009072">
    <property type="entry name" value="Histone-fold"/>
</dbReference>
<dbReference type="CDD" id="cd22907">
    <property type="entry name" value="HFD_NFYB"/>
    <property type="match status" value="1"/>
</dbReference>
<dbReference type="AlphaFoldDB" id="A0A9P5SJW4"/>
<dbReference type="GO" id="GO:0000978">
    <property type="term" value="F:RNA polymerase II cis-regulatory region sequence-specific DNA binding"/>
    <property type="evidence" value="ECO:0007669"/>
    <property type="project" value="TreeGrafter"/>
</dbReference>
<reference evidence="6" key="1">
    <citation type="journal article" date="2020" name="Fungal Divers.">
        <title>Resolving the Mortierellaceae phylogeny through synthesis of multi-gene phylogenetics and phylogenomics.</title>
        <authorList>
            <person name="Vandepol N."/>
            <person name="Liber J."/>
            <person name="Desiro A."/>
            <person name="Na H."/>
            <person name="Kennedy M."/>
            <person name="Barry K."/>
            <person name="Grigoriev I.V."/>
            <person name="Miller A.N."/>
            <person name="O'Donnell K."/>
            <person name="Stajich J.E."/>
            <person name="Bonito G."/>
        </authorList>
    </citation>
    <scope>NUCLEOTIDE SEQUENCE</scope>
    <source>
        <strain evidence="6">NVP1</strain>
    </source>
</reference>
<keyword evidence="3" id="KW-0238">DNA-binding</keyword>
<evidence type="ECO:0000256" key="1">
    <source>
        <dbReference type="ARBA" id="ARBA00009053"/>
    </source>
</evidence>
<evidence type="ECO:0000313" key="6">
    <source>
        <dbReference type="EMBL" id="KAF9328474.1"/>
    </source>
</evidence>
<sequence>MSKPHLSGDEVEEDSKDQDRLLPIANVARIMKKSLPENAKISKDAKEVVQGCVSEFITFITSEAGQRCQQENRKTVNGDDILFAMKALGFENYATVLQEYLNKYRDVSRLCWA</sequence>
<evidence type="ECO:0000259" key="5">
    <source>
        <dbReference type="Pfam" id="PF00808"/>
    </source>
</evidence>
<comment type="similarity">
    <text evidence="1">Belongs to the NFYB/HAP3 subunit family.</text>
</comment>
<accession>A0A9P5SJW4</accession>
<organism evidence="6 7">
    <name type="scientific">Podila minutissima</name>
    <dbReference type="NCBI Taxonomy" id="64525"/>
    <lineage>
        <taxon>Eukaryota</taxon>
        <taxon>Fungi</taxon>
        <taxon>Fungi incertae sedis</taxon>
        <taxon>Mucoromycota</taxon>
        <taxon>Mortierellomycotina</taxon>
        <taxon>Mortierellomycetes</taxon>
        <taxon>Mortierellales</taxon>
        <taxon>Mortierellaceae</taxon>
        <taxon>Podila</taxon>
    </lineage>
</organism>
<dbReference type="Pfam" id="PF00808">
    <property type="entry name" value="CBFD_NFYB_HMF"/>
    <property type="match status" value="1"/>
</dbReference>
<protein>
    <submittedName>
        <fullName evidence="6">Nuclear transcription factor Y subunit B-3</fullName>
    </submittedName>
</protein>
<dbReference type="PRINTS" id="PR00615">
    <property type="entry name" value="CCAATSUBUNTA"/>
</dbReference>
<dbReference type="InterPro" id="IPR003958">
    <property type="entry name" value="CBFA_NFYB_domain"/>
</dbReference>
<dbReference type="EMBL" id="JAAAUY010000561">
    <property type="protein sequence ID" value="KAF9328474.1"/>
    <property type="molecule type" value="Genomic_DNA"/>
</dbReference>
<dbReference type="GO" id="GO:0016602">
    <property type="term" value="C:CCAAT-binding factor complex"/>
    <property type="evidence" value="ECO:0007669"/>
    <property type="project" value="InterPro"/>
</dbReference>
<dbReference type="Proteomes" id="UP000696485">
    <property type="component" value="Unassembled WGS sequence"/>
</dbReference>
<dbReference type="PANTHER" id="PTHR11064:SF9">
    <property type="entry name" value="NUCLEAR TRANSCRIPTION FACTOR Y SUBUNIT BETA"/>
    <property type="match status" value="1"/>
</dbReference>
<evidence type="ECO:0000256" key="4">
    <source>
        <dbReference type="ARBA" id="ARBA00023163"/>
    </source>
</evidence>
<dbReference type="PANTHER" id="PTHR11064">
    <property type="entry name" value="CCAAT-BINDING TRANSCRIPTION FACTOR-RELATED"/>
    <property type="match status" value="1"/>
</dbReference>
<keyword evidence="7" id="KW-1185">Reference proteome</keyword>
<evidence type="ECO:0000313" key="7">
    <source>
        <dbReference type="Proteomes" id="UP000696485"/>
    </source>
</evidence>
<feature type="domain" description="Transcription factor CBF/NF-Y/archaeal histone" evidence="5">
    <location>
        <begin position="21"/>
        <end position="85"/>
    </location>
</feature>
<keyword evidence="4" id="KW-0804">Transcription</keyword>
<keyword evidence="2" id="KW-0805">Transcription regulation</keyword>
<comment type="caution">
    <text evidence="6">The sequence shown here is derived from an EMBL/GenBank/DDBJ whole genome shotgun (WGS) entry which is preliminary data.</text>
</comment>
<evidence type="ECO:0000256" key="2">
    <source>
        <dbReference type="ARBA" id="ARBA00023015"/>
    </source>
</evidence>
<dbReference type="GO" id="GO:0046982">
    <property type="term" value="F:protein heterodimerization activity"/>
    <property type="evidence" value="ECO:0007669"/>
    <property type="project" value="InterPro"/>
</dbReference>
<dbReference type="GO" id="GO:0001228">
    <property type="term" value="F:DNA-binding transcription activator activity, RNA polymerase II-specific"/>
    <property type="evidence" value="ECO:0007669"/>
    <property type="project" value="InterPro"/>
</dbReference>
<proteinExistence type="inferred from homology"/>
<dbReference type="Gene3D" id="1.10.20.10">
    <property type="entry name" value="Histone, subunit A"/>
    <property type="match status" value="1"/>
</dbReference>
<dbReference type="InterPro" id="IPR027113">
    <property type="entry name" value="Transc_fact_NFYB/HAP3"/>
</dbReference>
<name>A0A9P5SJW4_9FUNG</name>
<dbReference type="SUPFAM" id="SSF47113">
    <property type="entry name" value="Histone-fold"/>
    <property type="match status" value="1"/>
</dbReference>
<gene>
    <name evidence="6" type="primary">NFYB3</name>
    <name evidence="6" type="ORF">BG006_008350</name>
</gene>
<evidence type="ECO:0000256" key="3">
    <source>
        <dbReference type="ARBA" id="ARBA00023125"/>
    </source>
</evidence>